<proteinExistence type="predicted"/>
<sequence length="120" mass="12803">MISCSQHLAEQWSKHFVPPIFIQRKPLPNSRIVSHGRTIAEKSGIAAAGAIRTIFRASADLAIDVSNPWNLAKTKRAQGREVPVARPVVCITANKASAGFGSEQLNGLPHGSDDSTDFGG</sequence>
<evidence type="ECO:0000313" key="2">
    <source>
        <dbReference type="EMBL" id="AZN38531.1"/>
    </source>
</evidence>
<feature type="region of interest" description="Disordered" evidence="1">
    <location>
        <begin position="100"/>
        <end position="120"/>
    </location>
</feature>
<gene>
    <name evidence="2" type="ORF">EJC50_01725</name>
</gene>
<dbReference type="Proteomes" id="UP000272528">
    <property type="component" value="Chromosome"/>
</dbReference>
<dbReference type="KEGG" id="palb:EJC50_01725"/>
<protein>
    <submittedName>
        <fullName evidence="2">Uncharacterized protein</fullName>
    </submittedName>
</protein>
<evidence type="ECO:0000256" key="1">
    <source>
        <dbReference type="SAM" id="MobiDB-lite"/>
    </source>
</evidence>
<keyword evidence="3" id="KW-1185">Reference proteome</keyword>
<evidence type="ECO:0000313" key="3">
    <source>
        <dbReference type="Proteomes" id="UP000272528"/>
    </source>
</evidence>
<organism evidence="2 3">
    <name type="scientific">Paenibacillus albus</name>
    <dbReference type="NCBI Taxonomy" id="2495582"/>
    <lineage>
        <taxon>Bacteria</taxon>
        <taxon>Bacillati</taxon>
        <taxon>Bacillota</taxon>
        <taxon>Bacilli</taxon>
        <taxon>Bacillales</taxon>
        <taxon>Paenibacillaceae</taxon>
        <taxon>Paenibacillus</taxon>
    </lineage>
</organism>
<name>A0A3Q8X1W1_9BACL</name>
<accession>A0A3Q8X1W1</accession>
<dbReference type="AlphaFoldDB" id="A0A3Q8X1W1"/>
<dbReference type="EMBL" id="CP034437">
    <property type="protein sequence ID" value="AZN38531.1"/>
    <property type="molecule type" value="Genomic_DNA"/>
</dbReference>
<dbReference type="RefSeq" id="WP_126011731.1">
    <property type="nucleotide sequence ID" value="NZ_CP034437.1"/>
</dbReference>
<reference evidence="3" key="1">
    <citation type="submission" date="2018-12" db="EMBL/GenBank/DDBJ databases">
        <title>Genome sequence of Peanibacillus sp.</title>
        <authorList>
            <person name="Subramani G."/>
            <person name="Srinivasan S."/>
            <person name="Kim M.K."/>
        </authorList>
    </citation>
    <scope>NUCLEOTIDE SEQUENCE [LARGE SCALE GENOMIC DNA]</scope>
    <source>
        <strain evidence="3">18JY67-1</strain>
    </source>
</reference>